<proteinExistence type="predicted"/>
<dbReference type="Proteomes" id="UP000677054">
    <property type="component" value="Unassembled WGS sequence"/>
</dbReference>
<dbReference type="PANTHER" id="PTHR21402:SF5">
    <property type="entry name" value="GAMETOCYTE SPECIFIC FACTOR 1"/>
    <property type="match status" value="1"/>
</dbReference>
<accession>A0A7R8X9M8</accession>
<feature type="region of interest" description="Disordered" evidence="4">
    <location>
        <begin position="692"/>
        <end position="711"/>
    </location>
</feature>
<evidence type="ECO:0000256" key="4">
    <source>
        <dbReference type="SAM" id="MobiDB-lite"/>
    </source>
</evidence>
<feature type="compositionally biased region" description="Basic and acidic residues" evidence="4">
    <location>
        <begin position="462"/>
        <end position="473"/>
    </location>
</feature>
<feature type="non-terminal residue" evidence="6">
    <location>
        <position position="1"/>
    </location>
</feature>
<keyword evidence="2" id="KW-0863">Zinc-finger</keyword>
<evidence type="ECO:0000313" key="6">
    <source>
        <dbReference type="EMBL" id="CAD7246631.1"/>
    </source>
</evidence>
<feature type="region of interest" description="Disordered" evidence="4">
    <location>
        <begin position="767"/>
        <end position="792"/>
    </location>
</feature>
<feature type="compositionally biased region" description="Basic and acidic residues" evidence="4">
    <location>
        <begin position="767"/>
        <end position="779"/>
    </location>
</feature>
<evidence type="ECO:0000313" key="7">
    <source>
        <dbReference type="Proteomes" id="UP000677054"/>
    </source>
</evidence>
<dbReference type="AlphaFoldDB" id="A0A7R8X9M8"/>
<dbReference type="InterPro" id="IPR022776">
    <property type="entry name" value="TRM13/UPF0224_CHHC_Znf_dom"/>
</dbReference>
<dbReference type="SUPFAM" id="SSF57667">
    <property type="entry name" value="beta-beta-alpha zinc fingers"/>
    <property type="match status" value="1"/>
</dbReference>
<keyword evidence="1" id="KW-0479">Metal-binding</keyword>
<evidence type="ECO:0000256" key="1">
    <source>
        <dbReference type="ARBA" id="ARBA00022723"/>
    </source>
</evidence>
<keyword evidence="7" id="KW-1185">Reference proteome</keyword>
<dbReference type="PROSITE" id="PS51800">
    <property type="entry name" value="ZF_CHHC_U11_48K"/>
    <property type="match status" value="2"/>
</dbReference>
<feature type="non-terminal residue" evidence="6">
    <location>
        <position position="792"/>
    </location>
</feature>
<feature type="region of interest" description="Disordered" evidence="4">
    <location>
        <begin position="532"/>
        <end position="593"/>
    </location>
</feature>
<name>A0A7R8X9M8_9CRUS</name>
<feature type="domain" description="CHHC U11-48K-type" evidence="5">
    <location>
        <begin position="402"/>
        <end position="429"/>
    </location>
</feature>
<keyword evidence="3" id="KW-0862">Zinc</keyword>
<dbReference type="PANTHER" id="PTHR21402">
    <property type="entry name" value="GAMETOCYTE SPECIFIC FACTOR 1-RELATED"/>
    <property type="match status" value="1"/>
</dbReference>
<dbReference type="InterPro" id="IPR036236">
    <property type="entry name" value="Znf_C2H2_sf"/>
</dbReference>
<reference evidence="6" key="1">
    <citation type="submission" date="2020-11" db="EMBL/GenBank/DDBJ databases">
        <authorList>
            <person name="Tran Van P."/>
        </authorList>
    </citation>
    <scope>NUCLEOTIDE SEQUENCE</scope>
</reference>
<organism evidence="6">
    <name type="scientific">Darwinula stevensoni</name>
    <dbReference type="NCBI Taxonomy" id="69355"/>
    <lineage>
        <taxon>Eukaryota</taxon>
        <taxon>Metazoa</taxon>
        <taxon>Ecdysozoa</taxon>
        <taxon>Arthropoda</taxon>
        <taxon>Crustacea</taxon>
        <taxon>Oligostraca</taxon>
        <taxon>Ostracoda</taxon>
        <taxon>Podocopa</taxon>
        <taxon>Podocopida</taxon>
        <taxon>Darwinulocopina</taxon>
        <taxon>Darwinuloidea</taxon>
        <taxon>Darwinulidae</taxon>
        <taxon>Darwinula</taxon>
    </lineage>
</organism>
<feature type="domain" description="CHHC U11-48K-type" evidence="5">
    <location>
        <begin position="370"/>
        <end position="397"/>
    </location>
</feature>
<dbReference type="InterPro" id="IPR051591">
    <property type="entry name" value="UPF0224_FAM112_RNA_Proc"/>
</dbReference>
<dbReference type="GO" id="GO:0008270">
    <property type="term" value="F:zinc ion binding"/>
    <property type="evidence" value="ECO:0007669"/>
    <property type="project" value="UniProtKB-KW"/>
</dbReference>
<dbReference type="EMBL" id="CAJPEV010001191">
    <property type="protein sequence ID" value="CAG0891273.1"/>
    <property type="molecule type" value="Genomic_DNA"/>
</dbReference>
<feature type="region of interest" description="Disordered" evidence="4">
    <location>
        <begin position="444"/>
        <end position="487"/>
    </location>
</feature>
<evidence type="ECO:0000259" key="5">
    <source>
        <dbReference type="PROSITE" id="PS51800"/>
    </source>
</evidence>
<dbReference type="Pfam" id="PF05253">
    <property type="entry name" value="zf-U11-48K"/>
    <property type="match status" value="1"/>
</dbReference>
<evidence type="ECO:0000256" key="3">
    <source>
        <dbReference type="ARBA" id="ARBA00022833"/>
    </source>
</evidence>
<sequence>IQQCKPWPEVTQESYLNDGTKTSRDEDKVGPWSPIIHFYLLLHLLIQNNILQQRIWQRQTNYTKYTSIFPLASRQKPHITWLVAGRVPTSHVITGRPPSAIELSPDDVVCSGTTVATYLLAAYHSNQSASSYSTPGSHPGIHLIAASYNIQQSSMASYYRVRFYKENLEKPKSTPAAHVEQSCVTDGSDINGLGCIQTSSVNQCLKLKEGDGWILTFHVMALVVIFNLELEIERLLAIATTQRSWEVAPFSMTSITPILTPPLDHLWCFLLHLWSEVVQGDTRFFTSRRDGTGHLPWTRCFPISSLISFFIPFSISIPFFTDMQFLNLQPRIILLSFFFKVLPFVYFLDSNSLLGKNTYFNMATYQADPLKTCPYNPSHQVRHDKFQLHIQKCRKQHPNAPHKKCVFNSTHIIPEVEMDYHLAHCSDRINYDRQVFQVKHRTDYGNQEAEEQEDEMQSGFRESSRNHVKHETGEDWESDLQPVTYDPSKKIRSTPILVKHQGGTKAVNAQMRRDNREQYQMLLNSVSGERSINSSLPVGMPTVSTSRNTTRISPTSHGFSAATGAAAGPPAMPREPRVQYHSTDGADDDDVRLPKSRGRIAANIYKAAEGARLTADTEFDVNRILSQNLGRGMAARPLAAARGPPPGFAAPAPIIAQPSPAILGRGRGMPTASCDQSHMSTSAVGVSRPSTLTGVSAAAPSPDPVDISGAEEHPERQVILLRREIRNLTKKLSEIASLVKRQEDGMDLQDEEVMKIGRERELQRKLRKAKEELEAKGGEVESSPLGQQNLDD</sequence>
<dbReference type="OrthoDB" id="6362133at2759"/>
<dbReference type="EMBL" id="LR900708">
    <property type="protein sequence ID" value="CAD7246631.1"/>
    <property type="molecule type" value="Genomic_DNA"/>
</dbReference>
<protein>
    <recommendedName>
        <fullName evidence="5">CHHC U11-48K-type domain-containing protein</fullName>
    </recommendedName>
</protein>
<feature type="compositionally biased region" description="Polar residues" evidence="4">
    <location>
        <begin position="532"/>
        <end position="558"/>
    </location>
</feature>
<gene>
    <name evidence="6" type="ORF">DSTB1V02_LOCUS6479</name>
</gene>
<evidence type="ECO:0000256" key="2">
    <source>
        <dbReference type="ARBA" id="ARBA00022771"/>
    </source>
</evidence>